<organism evidence="2">
    <name type="scientific">Graphocephala atropunctata</name>
    <dbReference type="NCBI Taxonomy" id="36148"/>
    <lineage>
        <taxon>Eukaryota</taxon>
        <taxon>Metazoa</taxon>
        <taxon>Ecdysozoa</taxon>
        <taxon>Arthropoda</taxon>
        <taxon>Hexapoda</taxon>
        <taxon>Insecta</taxon>
        <taxon>Pterygota</taxon>
        <taxon>Neoptera</taxon>
        <taxon>Paraneoptera</taxon>
        <taxon>Hemiptera</taxon>
        <taxon>Auchenorrhyncha</taxon>
        <taxon>Membracoidea</taxon>
        <taxon>Cicadellidae</taxon>
        <taxon>Cicadellinae</taxon>
        <taxon>Cicadellini</taxon>
        <taxon>Graphocephala</taxon>
    </lineage>
</organism>
<evidence type="ECO:0000313" key="2">
    <source>
        <dbReference type="EMBL" id="JAT31662.1"/>
    </source>
</evidence>
<sequence>MAVPEVLHQIIDTNIKLLNDSGYKIDFEEGMFREPSLPKFEKVGHALLMVLDPVECRKAIPWPLYDDKHLRHEFRRKFIIFIKMINSKYPQANIPEVAASSLHFPSGLNFLQMMFKLSAFAVWLKMTRMSSPKEIDELVHRYQLSKVKKDNIIKINIIRGACQTAKGSLQDVIDYQAMALPLVQKLRSHNEEICSKVLSASKQLTNQVMGLDVDDQTKLRHSDIEDPDVMTDWNARTKKKVAELRHQVGRLAQLRDLTVECRRQKEAAAKRPQDLCLDGAKLSITPTLAELVGGPVYNSRGEVRLTAVLQAGQALAAGLCSAAPASPSLLPEAKEILEKFQTLRMRAANLCVAQETCCDESRKVIGNLRPIVYNYIKQKIAPDHFKYLRARPTLEIVRSCSSPKHESPVMKKEREKRWYEILRQKKNWLGTGRTRVVCSVKRRRSLSLSSLETPSWKRFRYPAPVSTIKQITLTHDTQNRPTELRRPKVAVTSTPACRKSLYGKLPKGSKVQVEEDLSLLPDQSKTALLGLPQEPEATPLQSSRQESINDLIERLNKVKTRMNANKS</sequence>
<name>A0A1B6M6W3_9HEMI</name>
<feature type="domain" description="HAUS augmin-like complex subunit 6 N-terminal" evidence="1">
    <location>
        <begin position="20"/>
        <end position="207"/>
    </location>
</feature>
<dbReference type="InterPro" id="IPR028163">
    <property type="entry name" value="HAUS_6_N"/>
</dbReference>
<dbReference type="AlphaFoldDB" id="A0A1B6M6W3"/>
<reference evidence="2" key="1">
    <citation type="submission" date="2015-11" db="EMBL/GenBank/DDBJ databases">
        <title>De novo transcriptome assembly of four potential Pierce s Disease insect vectors from Arizona vineyards.</title>
        <authorList>
            <person name="Tassone E.E."/>
        </authorList>
    </citation>
    <scope>NUCLEOTIDE SEQUENCE</scope>
</reference>
<accession>A0A1B6M6W3</accession>
<gene>
    <name evidence="2" type="ORF">g.7498</name>
</gene>
<dbReference type="Pfam" id="PF14661">
    <property type="entry name" value="HAUS6_N"/>
    <property type="match status" value="1"/>
</dbReference>
<protein>
    <recommendedName>
        <fullName evidence="1">HAUS augmin-like complex subunit 6 N-terminal domain-containing protein</fullName>
    </recommendedName>
</protein>
<dbReference type="EMBL" id="GEBQ01008315">
    <property type="protein sequence ID" value="JAT31662.1"/>
    <property type="molecule type" value="Transcribed_RNA"/>
</dbReference>
<proteinExistence type="predicted"/>
<evidence type="ECO:0000259" key="1">
    <source>
        <dbReference type="Pfam" id="PF14661"/>
    </source>
</evidence>